<dbReference type="InterPro" id="IPR003439">
    <property type="entry name" value="ABC_transporter-like_ATP-bd"/>
</dbReference>
<sequence>MLPTIQPVTLAATGNFKRLIQTFRPYWGRVFLITVMILINAILGTAVVPEVTKMIIDQAFPHKDLVLLAWLVLALIALPIVTGLVSIALDYVRVTLAQYVMHDMRTGLYTHLQVVALRFYTMERTGEIISRLANDVNGVSDVLSNALSGTLSNSIVMLTTLVVMLSLNVPLTLLSLGLTPIFVFLALRVSRVVRDASKETQQMLADVVSVLEETLNVSGALLVKSFGRQRAETTRFSATSERLVAVQVRQTMIGRWFLLSFHIFFNIAPALVYYVGGFQVIGGRLSLGSLVAFIALQSQFFPTLRHVLSIPLDIQSALALFERLFAYLDLPIEIADRADARTLEHVSGHLRFRHVRFRYQPERPTLMDIDFAVRPGQLVALVGPSGAGKTTTAYLVPRFYDVEQGAVEIDGHDVRSVMQESLLQHIGIVTQETYLLNATMRANIAYGRPEASDEEVIAAAQAAQIHERILQLPNGYETVVGPRGYLLSGGEKQRVAIARVLLKNPRILILDEATSALDTRSERLIQTALMELQKGRTTLAIAHRLSTILAADLILVMNAGRIVERGTHAELLQQGGLYSQFYEEQLKSC</sequence>
<dbReference type="InterPro" id="IPR027417">
    <property type="entry name" value="P-loop_NTPase"/>
</dbReference>
<dbReference type="EMBL" id="BNJJ01000008">
    <property type="protein sequence ID" value="GHO85042.1"/>
    <property type="molecule type" value="Genomic_DNA"/>
</dbReference>
<dbReference type="GO" id="GO:0005524">
    <property type="term" value="F:ATP binding"/>
    <property type="evidence" value="ECO:0007669"/>
    <property type="project" value="UniProtKB-KW"/>
</dbReference>
<feature type="transmembrane region" description="Helical" evidence="7">
    <location>
        <begin position="256"/>
        <end position="275"/>
    </location>
</feature>
<feature type="transmembrane region" description="Helical" evidence="7">
    <location>
        <begin position="68"/>
        <end position="89"/>
    </location>
</feature>
<reference evidence="10 11" key="1">
    <citation type="journal article" date="2021" name="Int. J. Syst. Evol. Microbiol.">
        <title>Reticulibacter mediterranei gen. nov., sp. nov., within the new family Reticulibacteraceae fam. nov., and Ktedonospora formicarum gen. nov., sp. nov., Ktedonobacter robiniae sp. nov., Dictyobacter formicarum sp. nov. and Dictyobacter arantiisoli sp. nov., belonging to the class Ktedonobacteria.</title>
        <authorList>
            <person name="Yabe S."/>
            <person name="Zheng Y."/>
            <person name="Wang C.M."/>
            <person name="Sakai Y."/>
            <person name="Abe K."/>
            <person name="Yokota A."/>
            <person name="Donadio S."/>
            <person name="Cavaletti L."/>
            <person name="Monciardini P."/>
        </authorList>
    </citation>
    <scope>NUCLEOTIDE SEQUENCE [LARGE SCALE GENOMIC DNA]</scope>
    <source>
        <strain evidence="10 11">SOSP1-9</strain>
    </source>
</reference>
<evidence type="ECO:0000256" key="5">
    <source>
        <dbReference type="ARBA" id="ARBA00022989"/>
    </source>
</evidence>
<evidence type="ECO:0000256" key="3">
    <source>
        <dbReference type="ARBA" id="ARBA00022741"/>
    </source>
</evidence>
<dbReference type="InterPro" id="IPR017871">
    <property type="entry name" value="ABC_transporter-like_CS"/>
</dbReference>
<feature type="domain" description="ABC transmembrane type-1" evidence="9">
    <location>
        <begin position="31"/>
        <end position="316"/>
    </location>
</feature>
<dbReference type="SUPFAM" id="SSF52540">
    <property type="entry name" value="P-loop containing nucleoside triphosphate hydrolases"/>
    <property type="match status" value="1"/>
</dbReference>
<gene>
    <name evidence="10" type="ORF">KSZ_30480</name>
</gene>
<comment type="subcellular location">
    <subcellularLocation>
        <location evidence="1">Cell membrane</location>
        <topology evidence="1">Multi-pass membrane protein</topology>
    </subcellularLocation>
</comment>
<accession>A0ABQ3VGI5</accession>
<dbReference type="RefSeq" id="WP_201362659.1">
    <property type="nucleotide sequence ID" value="NZ_BNJJ01000008.1"/>
</dbReference>
<evidence type="ECO:0000259" key="9">
    <source>
        <dbReference type="PROSITE" id="PS50929"/>
    </source>
</evidence>
<comment type="caution">
    <text evidence="10">The sequence shown here is derived from an EMBL/GenBank/DDBJ whole genome shotgun (WGS) entry which is preliminary data.</text>
</comment>
<evidence type="ECO:0000256" key="4">
    <source>
        <dbReference type="ARBA" id="ARBA00022840"/>
    </source>
</evidence>
<dbReference type="PANTHER" id="PTHR43394:SF1">
    <property type="entry name" value="ATP-BINDING CASSETTE SUB-FAMILY B MEMBER 10, MITOCHONDRIAL"/>
    <property type="match status" value="1"/>
</dbReference>
<dbReference type="PROSITE" id="PS50893">
    <property type="entry name" value="ABC_TRANSPORTER_2"/>
    <property type="match status" value="1"/>
</dbReference>
<evidence type="ECO:0000256" key="6">
    <source>
        <dbReference type="ARBA" id="ARBA00023136"/>
    </source>
</evidence>
<keyword evidence="11" id="KW-1185">Reference proteome</keyword>
<organism evidence="10 11">
    <name type="scientific">Dictyobacter formicarum</name>
    <dbReference type="NCBI Taxonomy" id="2778368"/>
    <lineage>
        <taxon>Bacteria</taxon>
        <taxon>Bacillati</taxon>
        <taxon>Chloroflexota</taxon>
        <taxon>Ktedonobacteria</taxon>
        <taxon>Ktedonobacterales</taxon>
        <taxon>Dictyobacteraceae</taxon>
        <taxon>Dictyobacter</taxon>
    </lineage>
</organism>
<dbReference type="Gene3D" id="3.40.50.300">
    <property type="entry name" value="P-loop containing nucleotide triphosphate hydrolases"/>
    <property type="match status" value="1"/>
</dbReference>
<feature type="transmembrane region" description="Helical" evidence="7">
    <location>
        <begin position="155"/>
        <end position="187"/>
    </location>
</feature>
<dbReference type="PANTHER" id="PTHR43394">
    <property type="entry name" value="ATP-DEPENDENT PERMEASE MDL1, MITOCHONDRIAL"/>
    <property type="match status" value="1"/>
</dbReference>
<evidence type="ECO:0000256" key="2">
    <source>
        <dbReference type="ARBA" id="ARBA00022692"/>
    </source>
</evidence>
<evidence type="ECO:0000313" key="10">
    <source>
        <dbReference type="EMBL" id="GHO85042.1"/>
    </source>
</evidence>
<feature type="domain" description="ABC transporter" evidence="8">
    <location>
        <begin position="350"/>
        <end position="584"/>
    </location>
</feature>
<proteinExistence type="predicted"/>
<keyword evidence="6 7" id="KW-0472">Membrane</keyword>
<evidence type="ECO:0000256" key="7">
    <source>
        <dbReference type="SAM" id="Phobius"/>
    </source>
</evidence>
<dbReference type="Gene3D" id="1.20.1560.10">
    <property type="entry name" value="ABC transporter type 1, transmembrane domain"/>
    <property type="match status" value="1"/>
</dbReference>
<feature type="transmembrane region" description="Helical" evidence="7">
    <location>
        <begin position="26"/>
        <end position="48"/>
    </location>
</feature>
<dbReference type="Pfam" id="PF00664">
    <property type="entry name" value="ABC_membrane"/>
    <property type="match status" value="1"/>
</dbReference>
<keyword evidence="2 7" id="KW-0812">Transmembrane</keyword>
<dbReference type="InterPro" id="IPR039421">
    <property type="entry name" value="Type_1_exporter"/>
</dbReference>
<dbReference type="Proteomes" id="UP000635565">
    <property type="component" value="Unassembled WGS sequence"/>
</dbReference>
<dbReference type="CDD" id="cd18550">
    <property type="entry name" value="ABC_6TM_exporter_like"/>
    <property type="match status" value="1"/>
</dbReference>
<keyword evidence="3" id="KW-0547">Nucleotide-binding</keyword>
<dbReference type="SUPFAM" id="SSF90123">
    <property type="entry name" value="ABC transporter transmembrane region"/>
    <property type="match status" value="1"/>
</dbReference>
<name>A0ABQ3VGI5_9CHLR</name>
<dbReference type="InterPro" id="IPR036640">
    <property type="entry name" value="ABC1_TM_sf"/>
</dbReference>
<dbReference type="SMART" id="SM00382">
    <property type="entry name" value="AAA"/>
    <property type="match status" value="1"/>
</dbReference>
<dbReference type="InterPro" id="IPR011527">
    <property type="entry name" value="ABC1_TM_dom"/>
</dbReference>
<dbReference type="Pfam" id="PF00005">
    <property type="entry name" value="ABC_tran"/>
    <property type="match status" value="1"/>
</dbReference>
<dbReference type="PROSITE" id="PS00211">
    <property type="entry name" value="ABC_TRANSPORTER_1"/>
    <property type="match status" value="1"/>
</dbReference>
<protein>
    <submittedName>
        <fullName evidence="10">Multidrug ABC transporter ATP-binding protein</fullName>
    </submittedName>
</protein>
<evidence type="ECO:0000256" key="1">
    <source>
        <dbReference type="ARBA" id="ARBA00004651"/>
    </source>
</evidence>
<dbReference type="InterPro" id="IPR003593">
    <property type="entry name" value="AAA+_ATPase"/>
</dbReference>
<keyword evidence="5 7" id="KW-1133">Transmembrane helix</keyword>
<evidence type="ECO:0000259" key="8">
    <source>
        <dbReference type="PROSITE" id="PS50893"/>
    </source>
</evidence>
<evidence type="ECO:0000313" key="11">
    <source>
        <dbReference type="Proteomes" id="UP000635565"/>
    </source>
</evidence>
<dbReference type="PROSITE" id="PS50929">
    <property type="entry name" value="ABC_TM1F"/>
    <property type="match status" value="1"/>
</dbReference>
<keyword evidence="4 10" id="KW-0067">ATP-binding</keyword>